<reference evidence="3 4" key="1">
    <citation type="journal article" date="2019" name="Nat. Commun.">
        <title>A new type of DNA phosphorothioation-based antiviral system in archaea.</title>
        <authorList>
            <person name="Xiong L."/>
            <person name="Liu S."/>
            <person name="Chen S."/>
            <person name="Xiao Y."/>
            <person name="Zhu B."/>
            <person name="Gao Y."/>
            <person name="Zhang Y."/>
            <person name="Chen B."/>
            <person name="Luo J."/>
            <person name="Deng Z."/>
            <person name="Chen X."/>
            <person name="Wang L."/>
            <person name="Chen S."/>
        </authorList>
    </citation>
    <scope>NUCLEOTIDE SEQUENCE [LARGE SCALE GENOMIC DNA]</scope>
    <source>
        <strain evidence="3 4">JCM 10635</strain>
    </source>
</reference>
<dbReference type="PANTHER" id="PTHR36216:SF1">
    <property type="entry name" value="HTH ARSR-TYPE DOMAIN-CONTAINING PROTEIN"/>
    <property type="match status" value="1"/>
</dbReference>
<dbReference type="AlphaFoldDB" id="A0A4D6HMY6"/>
<evidence type="ECO:0000313" key="3">
    <source>
        <dbReference type="EMBL" id="QCC55180.1"/>
    </source>
</evidence>
<dbReference type="GO" id="GO:0003700">
    <property type="term" value="F:DNA-binding transcription factor activity"/>
    <property type="evidence" value="ECO:0007669"/>
    <property type="project" value="InterPro"/>
</dbReference>
<protein>
    <submittedName>
        <fullName evidence="3">Transcriptional regulator</fullName>
    </submittedName>
</protein>
<feature type="region of interest" description="Disordered" evidence="1">
    <location>
        <begin position="45"/>
        <end position="95"/>
    </location>
</feature>
<dbReference type="EMBL" id="CP031305">
    <property type="protein sequence ID" value="QCC55180.1"/>
    <property type="molecule type" value="Genomic_DNA"/>
</dbReference>
<feature type="compositionally biased region" description="Basic and acidic residues" evidence="1">
    <location>
        <begin position="152"/>
        <end position="166"/>
    </location>
</feature>
<dbReference type="PANTHER" id="PTHR36216">
    <property type="entry name" value="TRANSCRIPTIONAL REGULATOR, TRMB"/>
    <property type="match status" value="1"/>
</dbReference>
<feature type="region of interest" description="Disordered" evidence="1">
    <location>
        <begin position="420"/>
        <end position="442"/>
    </location>
</feature>
<sequence length="442" mass="45322">MSYRSSATSRIVVCLVTVLLVGVGMAGVVTAATPANGSIALETDTDSVEDTVDGPTGALENTTNDTTADLKEAVDETSSDLEKTTDGTTDGLEATTDRTTDTLENTTNTLDGTVTETTDTLETTTNTTVAGLESDRGASTTIDAPVVGLEASVDRSMSDTPERADAAEAAADSGADGMPAGGTAPATDAVLVGLLGAITAASAGASAGTGAAAGAGTSAGAAGAGGLSGLVANWLTHSSGLRLLRRVGSVVPWELAPIFKYSRYDDSDPLENEHRRTVYETIASQPGVYLSQISDDSDVALSTVRHHVRILEAEGLVATAKVHGKRRYYLEADGERTVTTPDGTVGVELHAALAEPAKRELLETLAALGPVSNGRLADELECDPSTVSHHLTALAADDLIVREQDGRSVSNDLTTDVETVVRDPEHALEDDSGGTSEVLADD</sequence>
<feature type="compositionally biased region" description="Basic and acidic residues" evidence="1">
    <location>
        <begin position="420"/>
        <end position="429"/>
    </location>
</feature>
<dbReference type="Proteomes" id="UP000296822">
    <property type="component" value="Chromosome"/>
</dbReference>
<dbReference type="InterPro" id="IPR001845">
    <property type="entry name" value="HTH_ArsR_DNA-bd_dom"/>
</dbReference>
<dbReference type="Gene3D" id="1.20.120.20">
    <property type="entry name" value="Apolipoprotein"/>
    <property type="match status" value="1"/>
</dbReference>
<organism evidence="3 4">
    <name type="scientific">Natronorubrum bangense</name>
    <dbReference type="NCBI Taxonomy" id="61858"/>
    <lineage>
        <taxon>Archaea</taxon>
        <taxon>Methanobacteriati</taxon>
        <taxon>Methanobacteriota</taxon>
        <taxon>Stenosarchaea group</taxon>
        <taxon>Halobacteria</taxon>
        <taxon>Halobacteriales</taxon>
        <taxon>Natrialbaceae</taxon>
        <taxon>Natronorubrum</taxon>
    </lineage>
</organism>
<dbReference type="SUPFAM" id="SSF46785">
    <property type="entry name" value="Winged helix' DNA-binding domain"/>
    <property type="match status" value="2"/>
</dbReference>
<dbReference type="KEGG" id="nbg:DV706_12290"/>
<name>A0A4D6HMY6_9EURY</name>
<evidence type="ECO:0000256" key="1">
    <source>
        <dbReference type="SAM" id="MobiDB-lite"/>
    </source>
</evidence>
<dbReference type="Pfam" id="PF25212">
    <property type="entry name" value="HVO_A0114"/>
    <property type="match status" value="1"/>
</dbReference>
<dbReference type="SMART" id="SM00418">
    <property type="entry name" value="HTH_ARSR"/>
    <property type="match status" value="2"/>
</dbReference>
<proteinExistence type="predicted"/>
<feature type="region of interest" description="Disordered" evidence="1">
    <location>
        <begin position="125"/>
        <end position="181"/>
    </location>
</feature>
<dbReference type="InterPro" id="IPR011991">
    <property type="entry name" value="ArsR-like_HTH"/>
</dbReference>
<gene>
    <name evidence="3" type="ORF">DV706_12290</name>
</gene>
<dbReference type="CDD" id="cd00090">
    <property type="entry name" value="HTH_ARSR"/>
    <property type="match status" value="2"/>
</dbReference>
<dbReference type="InterPro" id="IPR036388">
    <property type="entry name" value="WH-like_DNA-bd_sf"/>
</dbReference>
<feature type="compositionally biased region" description="Basic and acidic residues" evidence="1">
    <location>
        <begin position="68"/>
        <end position="85"/>
    </location>
</feature>
<feature type="domain" description="HTH arsR-type" evidence="2">
    <location>
        <begin position="338"/>
        <end position="432"/>
    </location>
</feature>
<dbReference type="Pfam" id="PF24266">
    <property type="entry name" value="HTH_HVO_0163_N"/>
    <property type="match status" value="1"/>
</dbReference>
<evidence type="ECO:0000259" key="2">
    <source>
        <dbReference type="PROSITE" id="PS50987"/>
    </source>
</evidence>
<dbReference type="InterPro" id="IPR056504">
    <property type="entry name" value="HTH_HVO_0163_N"/>
</dbReference>
<evidence type="ECO:0000313" key="4">
    <source>
        <dbReference type="Proteomes" id="UP000296822"/>
    </source>
</evidence>
<accession>A0A4D6HMY6</accession>
<dbReference type="PROSITE" id="PS50987">
    <property type="entry name" value="HTH_ARSR_2"/>
    <property type="match status" value="1"/>
</dbReference>
<dbReference type="InterPro" id="IPR036390">
    <property type="entry name" value="WH_DNA-bd_sf"/>
</dbReference>
<dbReference type="Gene3D" id="1.10.10.10">
    <property type="entry name" value="Winged helix-like DNA-binding domain superfamily/Winged helix DNA-binding domain"/>
    <property type="match status" value="2"/>
</dbReference>
<feature type="compositionally biased region" description="Low complexity" evidence="1">
    <location>
        <begin position="167"/>
        <end position="176"/>
    </location>
</feature>